<feature type="transmembrane region" description="Helical" evidence="1">
    <location>
        <begin position="82"/>
        <end position="99"/>
    </location>
</feature>
<feature type="transmembrane region" description="Helical" evidence="1">
    <location>
        <begin position="33"/>
        <end position="53"/>
    </location>
</feature>
<evidence type="ECO:0000313" key="2">
    <source>
        <dbReference type="EMBL" id="MCV2370295.1"/>
    </source>
</evidence>
<feature type="transmembrane region" description="Helical" evidence="1">
    <location>
        <begin position="231"/>
        <end position="257"/>
    </location>
</feature>
<feature type="transmembrane region" description="Helical" evidence="1">
    <location>
        <begin position="269"/>
        <end position="293"/>
    </location>
</feature>
<organism evidence="2 3">
    <name type="scientific">Roseateles oligotrophus</name>
    <dbReference type="NCBI Taxonomy" id="1769250"/>
    <lineage>
        <taxon>Bacteria</taxon>
        <taxon>Pseudomonadati</taxon>
        <taxon>Pseudomonadota</taxon>
        <taxon>Betaproteobacteria</taxon>
        <taxon>Burkholderiales</taxon>
        <taxon>Sphaerotilaceae</taxon>
        <taxon>Roseateles</taxon>
    </lineage>
</organism>
<reference evidence="2 3" key="1">
    <citation type="submission" date="2021-11" db="EMBL/GenBank/DDBJ databases">
        <authorList>
            <person name="Liang Q."/>
            <person name="Mou H."/>
            <person name="Liu Z."/>
        </authorList>
    </citation>
    <scope>NUCLEOTIDE SEQUENCE [LARGE SCALE GENOMIC DNA]</scope>
    <source>
        <strain evidence="2 3">CHU3</strain>
    </source>
</reference>
<evidence type="ECO:0000313" key="3">
    <source>
        <dbReference type="Proteomes" id="UP001209701"/>
    </source>
</evidence>
<dbReference type="Proteomes" id="UP001209701">
    <property type="component" value="Unassembled WGS sequence"/>
</dbReference>
<keyword evidence="1" id="KW-0812">Transmembrane</keyword>
<feature type="transmembrane region" description="Helical" evidence="1">
    <location>
        <begin position="182"/>
        <end position="202"/>
    </location>
</feature>
<sequence>MHESIEAAVAASASSTPARQLPINFTGSGSEYFRIWIVNLLLCLLTLGLYLPFAKARRLRYFYANTRIDGQALSFHGNPWHMFRGFMLLLLLMGAYALAGRYSPMAGLVAFGVLCAVWPALWRASLQFRLGNTSWRGLRMGFRGELASAYKAVLPVYLPSIIMLLAQAAFGPGAQEQAGDQALWLGIGTGLPLLAMLLLLPLGLARIKRYQHDAYVYANQRSQLSTPTRRFYGLSLKGMSVTLLPMFLIGMLSAVLIPALQSKPEAKAVVFGLLGLLLILAYLLMFMIAGPYFTARMQNLVWSGTSSAHLQFDSHLKFRALAWLTAKNWLLTLLTLGLYRPFAAINTARLRLAAMGLALSGDLDDWVADRMVADADAAGEAAGDFFGFDMGL</sequence>
<dbReference type="EMBL" id="JAJIRN010000009">
    <property type="protein sequence ID" value="MCV2370295.1"/>
    <property type="molecule type" value="Genomic_DNA"/>
</dbReference>
<feature type="transmembrane region" description="Helical" evidence="1">
    <location>
        <begin position="147"/>
        <end position="170"/>
    </location>
</feature>
<feature type="transmembrane region" description="Helical" evidence="1">
    <location>
        <begin position="105"/>
        <end position="126"/>
    </location>
</feature>
<keyword evidence="1" id="KW-1133">Transmembrane helix</keyword>
<gene>
    <name evidence="2" type="ORF">LNV07_19625</name>
</gene>
<accession>A0ABT2YJQ3</accession>
<dbReference type="InterPro" id="IPR010295">
    <property type="entry name" value="DUF898"/>
</dbReference>
<name>A0ABT2YJQ3_9BURK</name>
<proteinExistence type="predicted"/>
<evidence type="ECO:0000256" key="1">
    <source>
        <dbReference type="SAM" id="Phobius"/>
    </source>
</evidence>
<comment type="caution">
    <text evidence="2">The sequence shown here is derived from an EMBL/GenBank/DDBJ whole genome shotgun (WGS) entry which is preliminary data.</text>
</comment>
<dbReference type="RefSeq" id="WP_263572886.1">
    <property type="nucleotide sequence ID" value="NZ_JAJIRN010000009.1"/>
</dbReference>
<keyword evidence="3" id="KW-1185">Reference proteome</keyword>
<dbReference type="Pfam" id="PF05987">
    <property type="entry name" value="DUF898"/>
    <property type="match status" value="1"/>
</dbReference>
<protein>
    <submittedName>
        <fullName evidence="2">DUF898 domain-containing protein</fullName>
    </submittedName>
</protein>
<keyword evidence="1" id="KW-0472">Membrane</keyword>